<feature type="transmembrane region" description="Helical" evidence="1">
    <location>
        <begin position="20"/>
        <end position="40"/>
    </location>
</feature>
<sequence>NIKIQKHFSALRTEQVKGQLYFAVWHHIDLLYFTGAVWRLMSGCYTSRRMVVNDNKSLNMFREAQKCINKAYRGIVK</sequence>
<keyword evidence="2" id="KW-1185">Reference proteome</keyword>
<organism evidence="2 3">
    <name type="scientific">Romanomermis culicivorax</name>
    <name type="common">Nematode worm</name>
    <dbReference type="NCBI Taxonomy" id="13658"/>
    <lineage>
        <taxon>Eukaryota</taxon>
        <taxon>Metazoa</taxon>
        <taxon>Ecdysozoa</taxon>
        <taxon>Nematoda</taxon>
        <taxon>Enoplea</taxon>
        <taxon>Dorylaimia</taxon>
        <taxon>Mermithida</taxon>
        <taxon>Mermithoidea</taxon>
        <taxon>Mermithidae</taxon>
        <taxon>Romanomermis</taxon>
    </lineage>
</organism>
<proteinExistence type="predicted"/>
<evidence type="ECO:0000313" key="2">
    <source>
        <dbReference type="Proteomes" id="UP000887565"/>
    </source>
</evidence>
<evidence type="ECO:0000256" key="1">
    <source>
        <dbReference type="SAM" id="Phobius"/>
    </source>
</evidence>
<keyword evidence="1" id="KW-0812">Transmembrane</keyword>
<protein>
    <submittedName>
        <fullName evidence="3">Uncharacterized protein</fullName>
    </submittedName>
</protein>
<evidence type="ECO:0000313" key="3">
    <source>
        <dbReference type="WBParaSite" id="nRc.2.0.1.t25239-RA"/>
    </source>
</evidence>
<accession>A0A915JG58</accession>
<dbReference type="WBParaSite" id="nRc.2.0.1.t25239-RA">
    <property type="protein sequence ID" value="nRc.2.0.1.t25239-RA"/>
    <property type="gene ID" value="nRc.2.0.1.g25239"/>
</dbReference>
<reference evidence="3" key="1">
    <citation type="submission" date="2022-11" db="UniProtKB">
        <authorList>
            <consortium name="WormBaseParasite"/>
        </authorList>
    </citation>
    <scope>IDENTIFICATION</scope>
</reference>
<dbReference type="AlphaFoldDB" id="A0A915JG58"/>
<dbReference type="Proteomes" id="UP000887565">
    <property type="component" value="Unplaced"/>
</dbReference>
<name>A0A915JG58_ROMCU</name>
<keyword evidence="1" id="KW-1133">Transmembrane helix</keyword>
<keyword evidence="1" id="KW-0472">Membrane</keyword>